<accession>R7QPI7</accession>
<dbReference type="PANTHER" id="PTHR44051:SF21">
    <property type="entry name" value="GLUTATHIONE S-TRANSFERASE FAMILY PROTEIN"/>
    <property type="match status" value="1"/>
</dbReference>
<name>R7QPI7_CHOCR</name>
<dbReference type="InterPro" id="IPR036249">
    <property type="entry name" value="Thioredoxin-like_sf"/>
</dbReference>
<sequence length="282" mass="31802">MLAFSLTTPPSGLLSQPLLHARSPLCPSIPFRTRVSHGQSTFTHSIKTPSLPRHSPHHGPTMEVATHHVPTLYHVPWFCSSVPYQLVLELAIPPTSLDVITITEAQLRTSSEIEFLSPRRLVPFIAFPDGSVLLELGAIVLYMCETFDTEHTLHPPPGDPRRPRFFQGVVYAVAEAYRAVMDVFRETFGKADSGINKPVVAKLRDRFSIVVVEHLVLELEEQGRMYYLGDEFSAVDILFGYILMTAKCTDAGLLENEFVREYHDRIVERPAYKELFSRASVR</sequence>
<dbReference type="AlphaFoldDB" id="R7QPI7"/>
<dbReference type="KEGG" id="ccp:CHC_T00006742001"/>
<dbReference type="STRING" id="2769.R7QPI7"/>
<organism evidence="1 2">
    <name type="scientific">Chondrus crispus</name>
    <name type="common">Carrageen Irish moss</name>
    <name type="synonym">Polymorpha crispa</name>
    <dbReference type="NCBI Taxonomy" id="2769"/>
    <lineage>
        <taxon>Eukaryota</taxon>
        <taxon>Rhodophyta</taxon>
        <taxon>Florideophyceae</taxon>
        <taxon>Rhodymeniophycidae</taxon>
        <taxon>Gigartinales</taxon>
        <taxon>Gigartinaceae</taxon>
        <taxon>Chondrus</taxon>
    </lineage>
</organism>
<dbReference type="GeneID" id="17317724"/>
<dbReference type="Gramene" id="CDF39693">
    <property type="protein sequence ID" value="CDF39693"/>
    <property type="gene ID" value="CHC_T00006742001"/>
</dbReference>
<protein>
    <recommendedName>
        <fullName evidence="3">Glutathione S-transferase</fullName>
    </recommendedName>
</protein>
<keyword evidence="2" id="KW-1185">Reference proteome</keyword>
<dbReference type="InterPro" id="IPR036282">
    <property type="entry name" value="Glutathione-S-Trfase_C_sf"/>
</dbReference>
<dbReference type="OrthoDB" id="2309723at2759"/>
<dbReference type="SUPFAM" id="SSF47616">
    <property type="entry name" value="GST C-terminal domain-like"/>
    <property type="match status" value="1"/>
</dbReference>
<dbReference type="Gene3D" id="1.20.1050.10">
    <property type="match status" value="1"/>
</dbReference>
<gene>
    <name evidence="1" type="ORF">CHC_T00006742001</name>
</gene>
<dbReference type="Proteomes" id="UP000012073">
    <property type="component" value="Unassembled WGS sequence"/>
</dbReference>
<dbReference type="RefSeq" id="XP_005709987.1">
    <property type="nucleotide sequence ID" value="XM_005709930.1"/>
</dbReference>
<dbReference type="Gene3D" id="3.40.30.10">
    <property type="entry name" value="Glutaredoxin"/>
    <property type="match status" value="1"/>
</dbReference>
<proteinExistence type="predicted"/>
<evidence type="ECO:0008006" key="3">
    <source>
        <dbReference type="Google" id="ProtNLM"/>
    </source>
</evidence>
<dbReference type="PANTHER" id="PTHR44051">
    <property type="entry name" value="GLUTATHIONE S-TRANSFERASE-RELATED"/>
    <property type="match status" value="1"/>
</dbReference>
<evidence type="ECO:0000313" key="1">
    <source>
        <dbReference type="EMBL" id="CDF39693.1"/>
    </source>
</evidence>
<dbReference type="SUPFAM" id="SSF52833">
    <property type="entry name" value="Thioredoxin-like"/>
    <property type="match status" value="1"/>
</dbReference>
<evidence type="ECO:0000313" key="2">
    <source>
        <dbReference type="Proteomes" id="UP000012073"/>
    </source>
</evidence>
<dbReference type="EMBL" id="HG002070">
    <property type="protein sequence ID" value="CDF39693.1"/>
    <property type="molecule type" value="Genomic_DNA"/>
</dbReference>
<reference evidence="2" key="1">
    <citation type="journal article" date="2013" name="Proc. Natl. Acad. Sci. U.S.A.">
        <title>Genome structure and metabolic features in the red seaweed Chondrus crispus shed light on evolution of the Archaeplastida.</title>
        <authorList>
            <person name="Collen J."/>
            <person name="Porcel B."/>
            <person name="Carre W."/>
            <person name="Ball S.G."/>
            <person name="Chaparro C."/>
            <person name="Tonon T."/>
            <person name="Barbeyron T."/>
            <person name="Michel G."/>
            <person name="Noel B."/>
            <person name="Valentin K."/>
            <person name="Elias M."/>
            <person name="Artiguenave F."/>
            <person name="Arun A."/>
            <person name="Aury J.M."/>
            <person name="Barbosa-Neto J.F."/>
            <person name="Bothwell J.H."/>
            <person name="Bouget F.Y."/>
            <person name="Brillet L."/>
            <person name="Cabello-Hurtado F."/>
            <person name="Capella-Gutierrez S."/>
            <person name="Charrier B."/>
            <person name="Cladiere L."/>
            <person name="Cock J.M."/>
            <person name="Coelho S.M."/>
            <person name="Colleoni C."/>
            <person name="Czjzek M."/>
            <person name="Da Silva C."/>
            <person name="Delage L."/>
            <person name="Denoeud F."/>
            <person name="Deschamps P."/>
            <person name="Dittami S.M."/>
            <person name="Gabaldon T."/>
            <person name="Gachon C.M."/>
            <person name="Groisillier A."/>
            <person name="Herve C."/>
            <person name="Jabbari K."/>
            <person name="Katinka M."/>
            <person name="Kloareg B."/>
            <person name="Kowalczyk N."/>
            <person name="Labadie K."/>
            <person name="Leblanc C."/>
            <person name="Lopez P.J."/>
            <person name="McLachlan D.H."/>
            <person name="Meslet-Cladiere L."/>
            <person name="Moustafa A."/>
            <person name="Nehr Z."/>
            <person name="Nyvall Collen P."/>
            <person name="Panaud O."/>
            <person name="Partensky F."/>
            <person name="Poulain J."/>
            <person name="Rensing S.A."/>
            <person name="Rousvoal S."/>
            <person name="Samson G."/>
            <person name="Symeonidi A."/>
            <person name="Weissenbach J."/>
            <person name="Zambounis A."/>
            <person name="Wincker P."/>
            <person name="Boyen C."/>
        </authorList>
    </citation>
    <scope>NUCLEOTIDE SEQUENCE [LARGE SCALE GENOMIC DNA]</scope>
    <source>
        <strain evidence="2">cv. Stackhouse</strain>
    </source>
</reference>